<feature type="compositionally biased region" description="Polar residues" evidence="1">
    <location>
        <begin position="97"/>
        <end position="117"/>
    </location>
</feature>
<keyword evidence="3" id="KW-1185">Reference proteome</keyword>
<feature type="region of interest" description="Disordered" evidence="1">
    <location>
        <begin position="48"/>
        <end position="171"/>
    </location>
</feature>
<dbReference type="AlphaFoldDB" id="A0A2Z7AHA4"/>
<dbReference type="Proteomes" id="UP000250235">
    <property type="component" value="Unassembled WGS sequence"/>
</dbReference>
<sequence length="171" mass="19395">MDKENKQVTQWLFTRRIEPSWLRTNRLEEEKIGSGDLIKMDAYERDGIMEEDSCSERSNQLERKRAGTSSEPRNDSRAGNQFSVMNKPARCKEISWLRSNEPNSSGQEQGGTEQVQLCTKADGKSKLEISSRAIANKSSRVEEATSSKQRSAQCKPERKQAGKLVNVKQAR</sequence>
<organism evidence="2 3">
    <name type="scientific">Dorcoceras hygrometricum</name>
    <dbReference type="NCBI Taxonomy" id="472368"/>
    <lineage>
        <taxon>Eukaryota</taxon>
        <taxon>Viridiplantae</taxon>
        <taxon>Streptophyta</taxon>
        <taxon>Embryophyta</taxon>
        <taxon>Tracheophyta</taxon>
        <taxon>Spermatophyta</taxon>
        <taxon>Magnoliopsida</taxon>
        <taxon>eudicotyledons</taxon>
        <taxon>Gunneridae</taxon>
        <taxon>Pentapetalae</taxon>
        <taxon>asterids</taxon>
        <taxon>lamiids</taxon>
        <taxon>Lamiales</taxon>
        <taxon>Gesneriaceae</taxon>
        <taxon>Didymocarpoideae</taxon>
        <taxon>Trichosporeae</taxon>
        <taxon>Loxocarpinae</taxon>
        <taxon>Dorcoceras</taxon>
    </lineage>
</organism>
<gene>
    <name evidence="2" type="ORF">F511_27422</name>
</gene>
<dbReference type="EMBL" id="KV014932">
    <property type="protein sequence ID" value="KZV21151.1"/>
    <property type="molecule type" value="Genomic_DNA"/>
</dbReference>
<accession>A0A2Z7AHA4</accession>
<evidence type="ECO:0000256" key="1">
    <source>
        <dbReference type="SAM" id="MobiDB-lite"/>
    </source>
</evidence>
<name>A0A2Z7AHA4_9LAMI</name>
<proteinExistence type="predicted"/>
<protein>
    <submittedName>
        <fullName evidence="2">Uncharacterized protein</fullName>
    </submittedName>
</protein>
<evidence type="ECO:0000313" key="2">
    <source>
        <dbReference type="EMBL" id="KZV21151.1"/>
    </source>
</evidence>
<feature type="compositionally biased region" description="Polar residues" evidence="1">
    <location>
        <begin position="67"/>
        <end position="84"/>
    </location>
</feature>
<evidence type="ECO:0000313" key="3">
    <source>
        <dbReference type="Proteomes" id="UP000250235"/>
    </source>
</evidence>
<reference evidence="2 3" key="1">
    <citation type="journal article" date="2015" name="Proc. Natl. Acad. Sci. U.S.A.">
        <title>The resurrection genome of Boea hygrometrica: A blueprint for survival of dehydration.</title>
        <authorList>
            <person name="Xiao L."/>
            <person name="Yang G."/>
            <person name="Zhang L."/>
            <person name="Yang X."/>
            <person name="Zhao S."/>
            <person name="Ji Z."/>
            <person name="Zhou Q."/>
            <person name="Hu M."/>
            <person name="Wang Y."/>
            <person name="Chen M."/>
            <person name="Xu Y."/>
            <person name="Jin H."/>
            <person name="Xiao X."/>
            <person name="Hu G."/>
            <person name="Bao F."/>
            <person name="Hu Y."/>
            <person name="Wan P."/>
            <person name="Li L."/>
            <person name="Deng X."/>
            <person name="Kuang T."/>
            <person name="Xiang C."/>
            <person name="Zhu J.K."/>
            <person name="Oliver M.J."/>
            <person name="He Y."/>
        </authorList>
    </citation>
    <scope>NUCLEOTIDE SEQUENCE [LARGE SCALE GENOMIC DNA]</scope>
    <source>
        <strain evidence="3">cv. XS01</strain>
    </source>
</reference>